<organism evidence="2">
    <name type="scientific">bioreactor metagenome</name>
    <dbReference type="NCBI Taxonomy" id="1076179"/>
    <lineage>
        <taxon>unclassified sequences</taxon>
        <taxon>metagenomes</taxon>
        <taxon>ecological metagenomes</taxon>
    </lineage>
</organism>
<gene>
    <name evidence="2" type="ORF">SDC9_69396</name>
</gene>
<evidence type="ECO:0000256" key="1">
    <source>
        <dbReference type="SAM" id="Phobius"/>
    </source>
</evidence>
<comment type="caution">
    <text evidence="2">The sequence shown here is derived from an EMBL/GenBank/DDBJ whole genome shotgun (WGS) entry which is preliminary data.</text>
</comment>
<sequence>MLAFLSLPLLGMLYTGIQILFRFRSPRIKPGLIIFLLWIGSVVGLGFLSVKSSRPYWEEAVDGGELLLSKSADTLYVDFNSEKPMPADRVMLDAGHSRFSMFWMEGYDEQERVVVFPRLRIVRQSSEPDRLVKYRTQAFGLNYAEALLKAQQRVPSISMDDSVITISPVYYGTNNKWDGTNQQVSLYVPDSVVVIVRKPFYHDFDKRVKKEWFDHDRYNRVERWSKRMERRLDY</sequence>
<accession>A0A644Y342</accession>
<feature type="transmembrane region" description="Helical" evidence="1">
    <location>
        <begin position="31"/>
        <end position="50"/>
    </location>
</feature>
<reference evidence="2" key="1">
    <citation type="submission" date="2019-08" db="EMBL/GenBank/DDBJ databases">
        <authorList>
            <person name="Kucharzyk K."/>
            <person name="Murdoch R.W."/>
            <person name="Higgins S."/>
            <person name="Loffler F."/>
        </authorList>
    </citation>
    <scope>NUCLEOTIDE SEQUENCE</scope>
</reference>
<dbReference type="EMBL" id="VSSQ01003920">
    <property type="protein sequence ID" value="MPM22936.1"/>
    <property type="molecule type" value="Genomic_DNA"/>
</dbReference>
<proteinExistence type="predicted"/>
<dbReference type="AlphaFoldDB" id="A0A644Y342"/>
<name>A0A644Y342_9ZZZZ</name>
<keyword evidence="1" id="KW-0812">Transmembrane</keyword>
<keyword evidence="1" id="KW-0472">Membrane</keyword>
<evidence type="ECO:0000313" key="2">
    <source>
        <dbReference type="EMBL" id="MPM22936.1"/>
    </source>
</evidence>
<protein>
    <submittedName>
        <fullName evidence="2">Uncharacterized protein</fullName>
    </submittedName>
</protein>
<keyword evidence="1" id="KW-1133">Transmembrane helix</keyword>